<name>A0ABR2Z2S7_9CHLO</name>
<dbReference type="Pfam" id="PF07933">
    <property type="entry name" value="DUF1681"/>
    <property type="match status" value="1"/>
</dbReference>
<dbReference type="SUPFAM" id="SSF50729">
    <property type="entry name" value="PH domain-like"/>
    <property type="match status" value="1"/>
</dbReference>
<keyword evidence="4" id="KW-1185">Reference proteome</keyword>
<dbReference type="CDD" id="cd13228">
    <property type="entry name" value="PHear_NECAP"/>
    <property type="match status" value="1"/>
</dbReference>
<accession>A0ABR2Z2S7</accession>
<comment type="caution">
    <text evidence="3">The sequence shown here is derived from an EMBL/GenBank/DDBJ whole genome shotgun (WGS) entry which is preliminary data.</text>
</comment>
<feature type="domain" description="NECAP PHear" evidence="2">
    <location>
        <begin position="10"/>
        <end position="174"/>
    </location>
</feature>
<dbReference type="EMBL" id="JALJOT010000001">
    <property type="protein sequence ID" value="KAK9917965.1"/>
    <property type="molecule type" value="Genomic_DNA"/>
</dbReference>
<dbReference type="Proteomes" id="UP001491310">
    <property type="component" value="Unassembled WGS sequence"/>
</dbReference>
<dbReference type="PANTHER" id="PTHR12847:SF9">
    <property type="entry name" value="NECAP-LIKE PROTEIN CG9132"/>
    <property type="match status" value="1"/>
</dbReference>
<feature type="region of interest" description="Disordered" evidence="1">
    <location>
        <begin position="193"/>
        <end position="215"/>
    </location>
</feature>
<protein>
    <recommendedName>
        <fullName evidence="2">NECAP PHear domain-containing protein</fullName>
    </recommendedName>
</protein>
<reference evidence="3 4" key="1">
    <citation type="journal article" date="2024" name="Nat. Commun.">
        <title>Phylogenomics reveals the evolutionary origins of lichenization in chlorophyte algae.</title>
        <authorList>
            <person name="Puginier C."/>
            <person name="Libourel C."/>
            <person name="Otte J."/>
            <person name="Skaloud P."/>
            <person name="Haon M."/>
            <person name="Grisel S."/>
            <person name="Petersen M."/>
            <person name="Berrin J.G."/>
            <person name="Delaux P.M."/>
            <person name="Dal Grande F."/>
            <person name="Keller J."/>
        </authorList>
    </citation>
    <scope>NUCLEOTIDE SEQUENCE [LARGE SCALE GENOMIC DNA]</scope>
    <source>
        <strain evidence="3 4">SAG 216-7</strain>
    </source>
</reference>
<dbReference type="InterPro" id="IPR012466">
    <property type="entry name" value="NECAP_PHear"/>
</dbReference>
<evidence type="ECO:0000313" key="3">
    <source>
        <dbReference type="EMBL" id="KAK9917965.1"/>
    </source>
</evidence>
<dbReference type="Gene3D" id="2.30.29.30">
    <property type="entry name" value="Pleckstrin-homology domain (PH domain)/Phosphotyrosine-binding domain (PTB)"/>
    <property type="match status" value="1"/>
</dbReference>
<evidence type="ECO:0000256" key="1">
    <source>
        <dbReference type="SAM" id="MobiDB-lite"/>
    </source>
</evidence>
<gene>
    <name evidence="3" type="ORF">WJX75_000106</name>
</gene>
<proteinExistence type="predicted"/>
<dbReference type="InterPro" id="IPR011993">
    <property type="entry name" value="PH-like_dom_sf"/>
</dbReference>
<organism evidence="3 4">
    <name type="scientific">Coccomyxa subellipsoidea</name>
    <dbReference type="NCBI Taxonomy" id="248742"/>
    <lineage>
        <taxon>Eukaryota</taxon>
        <taxon>Viridiplantae</taxon>
        <taxon>Chlorophyta</taxon>
        <taxon>core chlorophytes</taxon>
        <taxon>Trebouxiophyceae</taxon>
        <taxon>Trebouxiophyceae incertae sedis</taxon>
        <taxon>Coccomyxaceae</taxon>
        <taxon>Coccomyxa</taxon>
    </lineage>
</organism>
<evidence type="ECO:0000259" key="2">
    <source>
        <dbReference type="Pfam" id="PF07933"/>
    </source>
</evidence>
<dbReference type="PANTHER" id="PTHR12847">
    <property type="entry name" value="ATP-BINDING CASSETTE ABC TRANSPORTER-RELATED"/>
    <property type="match status" value="1"/>
</dbReference>
<evidence type="ECO:0000313" key="4">
    <source>
        <dbReference type="Proteomes" id="UP001491310"/>
    </source>
</evidence>
<sequence>MQEEPRAELTTFSCRESVVYMIPPASTVGHRAELWNVDNPLQDVTSSVVTSGDDCWVRLHDVASGDLFAECPIMKGKPLTSTVEPVVDSSRYFVLRVVDRDSGRHAFIGFGFRERAHASDFAAALSDYQQYLKRSEEAAAMQQAFAAAESGEQGPNLPTLDFSLKPGETVSLKLAAKVSATRGSFLMERLPAAEAQPSENSGGALLAPPPHERGM</sequence>